<accession>A0A023BC75</accession>
<dbReference type="EMBL" id="AFNH02000121">
    <property type="protein sequence ID" value="EZG82441.1"/>
    <property type="molecule type" value="Genomic_DNA"/>
</dbReference>
<evidence type="ECO:0000256" key="2">
    <source>
        <dbReference type="SAM" id="Phobius"/>
    </source>
</evidence>
<keyword evidence="2" id="KW-0812">Transmembrane</keyword>
<dbReference type="OrthoDB" id="18302at2759"/>
<feature type="domain" description="DUF155" evidence="3">
    <location>
        <begin position="186"/>
        <end position="375"/>
    </location>
</feature>
<dbReference type="InterPro" id="IPR003734">
    <property type="entry name" value="DUF155"/>
</dbReference>
<dbReference type="VEuPathDB" id="CryptoDB:GNI_016660"/>
<comment type="caution">
    <text evidence="4">The sequence shown here is derived from an EMBL/GenBank/DDBJ whole genome shotgun (WGS) entry which is preliminary data.</text>
</comment>
<dbReference type="GeneID" id="22910874"/>
<evidence type="ECO:0000313" key="4">
    <source>
        <dbReference type="EMBL" id="EZG82441.1"/>
    </source>
</evidence>
<comment type="similarity">
    <text evidence="1">Belongs to the RMD1/sif2 family.</text>
</comment>
<dbReference type="PANTHER" id="PTHR16255:SF1">
    <property type="entry name" value="REQUIRED FOR MEIOTIC NUCLEAR DIVISION PROTEIN 1 HOMOLOG"/>
    <property type="match status" value="1"/>
</dbReference>
<dbReference type="AlphaFoldDB" id="A0A023BC75"/>
<gene>
    <name evidence="4" type="ORF">GNI_016660</name>
</gene>
<keyword evidence="2" id="KW-1133">Transmembrane helix</keyword>
<dbReference type="RefSeq" id="XP_011129010.1">
    <property type="nucleotide sequence ID" value="XM_011130708.1"/>
</dbReference>
<dbReference type="eggNOG" id="KOG2861">
    <property type="taxonomic scope" value="Eukaryota"/>
</dbReference>
<keyword evidence="5" id="KW-1185">Reference proteome</keyword>
<evidence type="ECO:0000259" key="3">
    <source>
        <dbReference type="Pfam" id="PF02582"/>
    </source>
</evidence>
<evidence type="ECO:0000256" key="1">
    <source>
        <dbReference type="ARBA" id="ARBA00008306"/>
    </source>
</evidence>
<sequence length="423" mass="47545">MDRIIPSALPSFHPFILSPLGLPLKRTTSIQNRTQIKAQKLNFNLAGAPLVTAGKTTAGKSATVGKTVAVAPRKSRFLRNVREDELQEGRHFCIKFLATSDGYNLQEIYDALVEQGVWCQRWKDQDVVRFRLTESDMAVEGASGRNRFARPLRSAAVRSRSADSFKLSWRTLVHEIPDMDLDWVDCFVFRVGTIVLFGLKANDTEGSNLGSNLMVINAVSWFLTPYSVGGAVRPDWTSADTLHYVTDLPATLSRTLPRVLKDRIIIRRHNSVDEKLAIAIACSQSCQLAIFEESMKTTVAHVTSDLMGGYQGQESPPPGETMKALADLYLNIIDVNMVLKLMDVPDYFWEHPSQQNTWLALHEYLDVTERLAVLNSRCDSIKELLADLTQATNTQRETRLTWVCILWIIAYIVALLVECLPFK</sequence>
<evidence type="ECO:0000313" key="5">
    <source>
        <dbReference type="Proteomes" id="UP000019763"/>
    </source>
</evidence>
<proteinExistence type="inferred from homology"/>
<keyword evidence="2" id="KW-0472">Membrane</keyword>
<organism evidence="4 5">
    <name type="scientific">Gregarina niphandrodes</name>
    <name type="common">Septate eugregarine</name>
    <dbReference type="NCBI Taxonomy" id="110365"/>
    <lineage>
        <taxon>Eukaryota</taxon>
        <taxon>Sar</taxon>
        <taxon>Alveolata</taxon>
        <taxon>Apicomplexa</taxon>
        <taxon>Conoidasida</taxon>
        <taxon>Gregarinasina</taxon>
        <taxon>Eugregarinorida</taxon>
        <taxon>Gregarinidae</taxon>
        <taxon>Gregarina</taxon>
    </lineage>
</organism>
<name>A0A023BC75_GRENI</name>
<reference evidence="4" key="1">
    <citation type="submission" date="2013-12" db="EMBL/GenBank/DDBJ databases">
        <authorList>
            <person name="Omoto C.K."/>
            <person name="Sibley D."/>
            <person name="Venepally P."/>
            <person name="Hadjithomas M."/>
            <person name="Karamycheva S."/>
            <person name="Brunk B."/>
            <person name="Roos D."/>
            <person name="Caler E."/>
            <person name="Lorenzi H."/>
        </authorList>
    </citation>
    <scope>NUCLEOTIDE SEQUENCE</scope>
</reference>
<feature type="transmembrane region" description="Helical" evidence="2">
    <location>
        <begin position="400"/>
        <end position="420"/>
    </location>
</feature>
<dbReference type="PANTHER" id="PTHR16255">
    <property type="entry name" value="REQUIRED FOR MEIOTIC NUCLEAR DIVISION PROTEIN 1 HOMOLOG"/>
    <property type="match status" value="1"/>
</dbReference>
<dbReference type="InterPro" id="IPR051624">
    <property type="entry name" value="RMD1/Sad1-interacting"/>
</dbReference>
<protein>
    <submittedName>
        <fullName evidence="4">YagE family protein</fullName>
    </submittedName>
</protein>
<dbReference type="Pfam" id="PF02582">
    <property type="entry name" value="DUF155"/>
    <property type="match status" value="1"/>
</dbReference>
<dbReference type="GO" id="GO:0005739">
    <property type="term" value="C:mitochondrion"/>
    <property type="evidence" value="ECO:0007669"/>
    <property type="project" value="UniProtKB-ARBA"/>
</dbReference>
<dbReference type="Proteomes" id="UP000019763">
    <property type="component" value="Unassembled WGS sequence"/>
</dbReference>